<feature type="compositionally biased region" description="Basic and acidic residues" evidence="2">
    <location>
        <begin position="8"/>
        <end position="24"/>
    </location>
</feature>
<evidence type="ECO:0000256" key="1">
    <source>
        <dbReference type="ARBA" id="ARBA00010272"/>
    </source>
</evidence>
<gene>
    <name evidence="4" type="ORF">EMPS_05664</name>
</gene>
<feature type="region of interest" description="Disordered" evidence="2">
    <location>
        <begin position="1"/>
        <end position="87"/>
    </location>
</feature>
<keyword evidence="5" id="KW-1185">Reference proteome</keyword>
<organism evidence="4 5">
    <name type="scientific">Entomortierella parvispora</name>
    <dbReference type="NCBI Taxonomy" id="205924"/>
    <lineage>
        <taxon>Eukaryota</taxon>
        <taxon>Fungi</taxon>
        <taxon>Fungi incertae sedis</taxon>
        <taxon>Mucoromycota</taxon>
        <taxon>Mortierellomycotina</taxon>
        <taxon>Mortierellomycetes</taxon>
        <taxon>Mortierellales</taxon>
        <taxon>Mortierellaceae</taxon>
        <taxon>Entomortierella</taxon>
    </lineage>
</organism>
<dbReference type="AlphaFoldDB" id="A0A9P3HB22"/>
<evidence type="ECO:0000259" key="3">
    <source>
        <dbReference type="Pfam" id="PF01910"/>
    </source>
</evidence>
<dbReference type="SUPFAM" id="SSF89957">
    <property type="entry name" value="MTH1187/YkoF-like"/>
    <property type="match status" value="1"/>
</dbReference>
<dbReference type="EMBL" id="BQFW01000008">
    <property type="protein sequence ID" value="GJJ73306.1"/>
    <property type="molecule type" value="Genomic_DNA"/>
</dbReference>
<dbReference type="PANTHER" id="PTHR33777">
    <property type="entry name" value="UPF0045 PROTEIN ECM15"/>
    <property type="match status" value="1"/>
</dbReference>
<dbReference type="Proteomes" id="UP000827284">
    <property type="component" value="Unassembled WGS sequence"/>
</dbReference>
<evidence type="ECO:0000313" key="5">
    <source>
        <dbReference type="Proteomes" id="UP000827284"/>
    </source>
</evidence>
<dbReference type="Pfam" id="PF01910">
    <property type="entry name" value="Thiamine_BP"/>
    <property type="match status" value="1"/>
</dbReference>
<proteinExistence type="inferred from homology"/>
<accession>A0A9P3HB22</accession>
<evidence type="ECO:0000313" key="4">
    <source>
        <dbReference type="EMBL" id="GJJ73306.1"/>
    </source>
</evidence>
<comment type="similarity">
    <text evidence="1">Belongs to the UPF0045 family.</text>
</comment>
<reference evidence="4" key="1">
    <citation type="submission" date="2021-11" db="EMBL/GenBank/DDBJ databases">
        <authorList>
            <person name="Herlambang A."/>
            <person name="Guo Y."/>
            <person name="Takashima Y."/>
            <person name="Nishizawa T."/>
        </authorList>
    </citation>
    <scope>NUCLEOTIDE SEQUENCE</scope>
    <source>
        <strain evidence="4">E1425</strain>
    </source>
</reference>
<dbReference type="Gene3D" id="3.30.70.930">
    <property type="match status" value="1"/>
</dbReference>
<feature type="compositionally biased region" description="Basic and acidic residues" evidence="2">
    <location>
        <begin position="42"/>
        <end position="68"/>
    </location>
</feature>
<dbReference type="InterPro" id="IPR002767">
    <property type="entry name" value="Thiamine_BP"/>
</dbReference>
<dbReference type="OrthoDB" id="5587367at2759"/>
<dbReference type="PANTHER" id="PTHR33777:SF1">
    <property type="entry name" value="UPF0045 PROTEIN ECM15"/>
    <property type="match status" value="1"/>
</dbReference>
<name>A0A9P3HB22_9FUNG</name>
<dbReference type="InterPro" id="IPR029756">
    <property type="entry name" value="MTH1187/YkoF-like"/>
</dbReference>
<evidence type="ECO:0000256" key="2">
    <source>
        <dbReference type="SAM" id="MobiDB-lite"/>
    </source>
</evidence>
<dbReference type="GO" id="GO:0005829">
    <property type="term" value="C:cytosol"/>
    <property type="evidence" value="ECO:0007669"/>
    <property type="project" value="TreeGrafter"/>
</dbReference>
<sequence>MYTPAVEQAKRAAQEYEQEHHRQPLESPVSDPQRQALGEKLSGIEREIIQQEQERHELIEERMRKSMEEPSPSHSEPEKTQHDLIPPSLPPRVKKGGSVALSCCADFQLIPLGGPTPSYLDCMRAVEDVLRKLGVRYEVHEQSTIMHGNMADLCDAVRLSQEVVHALGCQRVISNVRFATRSDRPKEQ</sequence>
<dbReference type="InterPro" id="IPR051614">
    <property type="entry name" value="UPF0045_domain"/>
</dbReference>
<feature type="domain" description="Thiamine-binding protein" evidence="3">
    <location>
        <begin position="105"/>
        <end position="184"/>
    </location>
</feature>
<protein>
    <recommendedName>
        <fullName evidence="3">Thiamine-binding protein domain-containing protein</fullName>
    </recommendedName>
</protein>
<comment type="caution">
    <text evidence="4">The sequence shown here is derived from an EMBL/GenBank/DDBJ whole genome shotgun (WGS) entry which is preliminary data.</text>
</comment>
<reference evidence="4" key="2">
    <citation type="journal article" date="2022" name="Microbiol. Resour. Announc.">
        <title>Whole-Genome Sequence of Entomortierella parvispora E1425, a Mucoromycotan Fungus Associated with Burkholderiaceae-Related Endosymbiotic Bacteria.</title>
        <authorList>
            <person name="Herlambang A."/>
            <person name="Guo Y."/>
            <person name="Takashima Y."/>
            <person name="Narisawa K."/>
            <person name="Ohta H."/>
            <person name="Nishizawa T."/>
        </authorList>
    </citation>
    <scope>NUCLEOTIDE SEQUENCE</scope>
    <source>
        <strain evidence="4">E1425</strain>
    </source>
</reference>